<evidence type="ECO:0000313" key="3">
    <source>
        <dbReference type="Proteomes" id="UP000198851"/>
    </source>
</evidence>
<feature type="domain" description="YjiS-like" evidence="1">
    <location>
        <begin position="23"/>
        <end position="52"/>
    </location>
</feature>
<gene>
    <name evidence="2" type="ORF">SAMN04488036_105239</name>
</gene>
<proteinExistence type="predicted"/>
<dbReference type="OrthoDB" id="8096613at2"/>
<dbReference type="STRING" id="1280847.SAMN04488036_105239"/>
<keyword evidence="3" id="KW-1185">Reference proteome</keyword>
<protein>
    <recommendedName>
        <fullName evidence="1">YjiS-like domain-containing protein</fullName>
    </recommendedName>
</protein>
<name>A0A1I4F5X5_9RHOB</name>
<dbReference type="Pfam" id="PF06568">
    <property type="entry name" value="YjiS-like"/>
    <property type="match status" value="1"/>
</dbReference>
<dbReference type="RefSeq" id="WP_093324467.1">
    <property type="nucleotide sequence ID" value="NZ_FOSZ01000005.1"/>
</dbReference>
<sequence>MTTFTLAGQRKTPRANVFVQIFNWLLIARQRRELAQLDDYALEDMGLSRADVAQEIKRPLWDVPAHRCG</sequence>
<dbReference type="InterPro" id="IPR009506">
    <property type="entry name" value="YjiS-like"/>
</dbReference>
<dbReference type="EMBL" id="FOSZ01000005">
    <property type="protein sequence ID" value="SFL13358.1"/>
    <property type="molecule type" value="Genomic_DNA"/>
</dbReference>
<dbReference type="AlphaFoldDB" id="A0A1I4F5X5"/>
<evidence type="ECO:0000313" key="2">
    <source>
        <dbReference type="EMBL" id="SFL13358.1"/>
    </source>
</evidence>
<organism evidence="2 3">
    <name type="scientific">Shimia haliotis</name>
    <dbReference type="NCBI Taxonomy" id="1280847"/>
    <lineage>
        <taxon>Bacteria</taxon>
        <taxon>Pseudomonadati</taxon>
        <taxon>Pseudomonadota</taxon>
        <taxon>Alphaproteobacteria</taxon>
        <taxon>Rhodobacterales</taxon>
        <taxon>Roseobacteraceae</taxon>
    </lineage>
</organism>
<evidence type="ECO:0000259" key="1">
    <source>
        <dbReference type="Pfam" id="PF06568"/>
    </source>
</evidence>
<accession>A0A1I4F5X5</accession>
<dbReference type="Proteomes" id="UP000198851">
    <property type="component" value="Unassembled WGS sequence"/>
</dbReference>
<reference evidence="3" key="1">
    <citation type="submission" date="2016-10" db="EMBL/GenBank/DDBJ databases">
        <authorList>
            <person name="Varghese N."/>
            <person name="Submissions S."/>
        </authorList>
    </citation>
    <scope>NUCLEOTIDE SEQUENCE [LARGE SCALE GENOMIC DNA]</scope>
    <source>
        <strain evidence="3">DSM 28453</strain>
    </source>
</reference>